<proteinExistence type="predicted"/>
<dbReference type="InterPro" id="IPR014583">
    <property type="entry name" value="Uncharacterised_Sir2-like"/>
</dbReference>
<name>A0ABQ2XLB9_9BURK</name>
<dbReference type="PIRSF" id="PIRSF033541">
    <property type="entry name" value="ORF25P_Sir2"/>
    <property type="match status" value="1"/>
</dbReference>
<organism evidence="1 2">
    <name type="scientific">Undibacterium macrobrachii</name>
    <dbReference type="NCBI Taxonomy" id="1119058"/>
    <lineage>
        <taxon>Bacteria</taxon>
        <taxon>Pseudomonadati</taxon>
        <taxon>Pseudomonadota</taxon>
        <taxon>Betaproteobacteria</taxon>
        <taxon>Burkholderiales</taxon>
        <taxon>Oxalobacteraceae</taxon>
        <taxon>Undibacterium</taxon>
    </lineage>
</organism>
<evidence type="ECO:0000313" key="1">
    <source>
        <dbReference type="EMBL" id="GGX23065.1"/>
    </source>
</evidence>
<dbReference type="Proteomes" id="UP000620127">
    <property type="component" value="Unassembled WGS sequence"/>
</dbReference>
<comment type="caution">
    <text evidence="1">The sequence shown here is derived from an EMBL/GenBank/DDBJ whole genome shotgun (WGS) entry which is preliminary data.</text>
</comment>
<sequence length="262" mass="29934">MEQLISSYKQGNVILFIGAGVSMNLGLPSWKQLIEKIATELEYDPEIYKTLGTDLALAEYYRVKKGSLGKLRSWMDRTWHSPDIKVETSKVHEHIANSKFPIIYTTNYDRWVELAFDHYKKPYKKIVSVADLTSISGKGTQIVKFHGDFDDDKSIVLDETSYFERLGFETPLDIKLRSDVLGKSVLFIGYSLTDINIRLLFYKLSKLWKTNDSGGTQPRSYIFSPNPNPIQEAILDQWGINMLSSEIDDPGEALADFLKNFV</sequence>
<evidence type="ECO:0008006" key="3">
    <source>
        <dbReference type="Google" id="ProtNLM"/>
    </source>
</evidence>
<dbReference type="SUPFAM" id="SSF52467">
    <property type="entry name" value="DHS-like NAD/FAD-binding domain"/>
    <property type="match status" value="1"/>
</dbReference>
<keyword evidence="2" id="KW-1185">Reference proteome</keyword>
<accession>A0ABQ2XLB9</accession>
<gene>
    <name evidence="1" type="ORF">GCM10011282_31440</name>
</gene>
<dbReference type="RefSeq" id="WP_189347122.1">
    <property type="nucleotide sequence ID" value="NZ_BMYT01000006.1"/>
</dbReference>
<evidence type="ECO:0000313" key="2">
    <source>
        <dbReference type="Proteomes" id="UP000620127"/>
    </source>
</evidence>
<reference evidence="2" key="1">
    <citation type="journal article" date="2019" name="Int. J. Syst. Evol. Microbiol.">
        <title>The Global Catalogue of Microorganisms (GCM) 10K type strain sequencing project: providing services to taxonomists for standard genome sequencing and annotation.</title>
        <authorList>
            <consortium name="The Broad Institute Genomics Platform"/>
            <consortium name="The Broad Institute Genome Sequencing Center for Infectious Disease"/>
            <person name="Wu L."/>
            <person name="Ma J."/>
        </authorList>
    </citation>
    <scope>NUCLEOTIDE SEQUENCE [LARGE SCALE GENOMIC DNA]</scope>
    <source>
        <strain evidence="2">KCTC 23916</strain>
    </source>
</reference>
<dbReference type="Gene3D" id="3.40.50.1220">
    <property type="entry name" value="TPP-binding domain"/>
    <property type="match status" value="1"/>
</dbReference>
<protein>
    <recommendedName>
        <fullName evidence="3">Sir2 family NAD-dependent protein deacetylase</fullName>
    </recommendedName>
</protein>
<dbReference type="CDD" id="cd01406">
    <property type="entry name" value="SIR2-like"/>
    <property type="match status" value="1"/>
</dbReference>
<dbReference type="InterPro" id="IPR029035">
    <property type="entry name" value="DHS-like_NAD/FAD-binding_dom"/>
</dbReference>
<dbReference type="EMBL" id="BMYT01000006">
    <property type="protein sequence ID" value="GGX23065.1"/>
    <property type="molecule type" value="Genomic_DNA"/>
</dbReference>
<dbReference type="Pfam" id="PF13289">
    <property type="entry name" value="SIR2_2"/>
    <property type="match status" value="1"/>
</dbReference>